<name>A0A508AE56_9GAMM</name>
<evidence type="ECO:0000256" key="2">
    <source>
        <dbReference type="PROSITE-ProRule" id="PRU01091"/>
    </source>
</evidence>
<dbReference type="Pfam" id="PF00486">
    <property type="entry name" value="Trans_reg_C"/>
    <property type="match status" value="1"/>
</dbReference>
<dbReference type="AlphaFoldDB" id="A0A508AE56"/>
<evidence type="ECO:0000313" key="5">
    <source>
        <dbReference type="Proteomes" id="UP000318212"/>
    </source>
</evidence>
<comment type="caution">
    <text evidence="4">The sequence shown here is derived from an EMBL/GenBank/DDBJ whole genome shotgun (WGS) entry which is preliminary data.</text>
</comment>
<dbReference type="SUPFAM" id="SSF46894">
    <property type="entry name" value="C-terminal effector domain of the bipartite response regulators"/>
    <property type="match status" value="1"/>
</dbReference>
<dbReference type="Proteomes" id="UP000318212">
    <property type="component" value="Unassembled WGS sequence"/>
</dbReference>
<protein>
    <recommendedName>
        <fullName evidence="3">OmpR/PhoB-type domain-containing protein</fullName>
    </recommendedName>
</protein>
<dbReference type="CDD" id="cd00383">
    <property type="entry name" value="trans_reg_C"/>
    <property type="match status" value="1"/>
</dbReference>
<sequence length="276" mass="29486">MRHPRLGRRSCPTRRLSMTSRFKPAWPGSGHRYITIGEVRMDLCYRTLSIAGEEVGLPQRAFDLLWLLAAEPHALHHRADLLDRLWPGLVVEDANLSQSAWLLRKALGPERKGWLRTVIRAGYVFEPTEPVRVLPPEPSSASGAAPVPAEDAAVRVAAAVLEPGAPRKVDVAASSRLRPRGGARGPGNVLLRWLSIGGGCVVSLVTLLAIAQEAATGVGLPEDPAARPRAVEAGRSEVPRWQGVFANAGRGDGRGGCGPDALVRAASPCGELAWGR</sequence>
<organism evidence="4 5">
    <name type="scientific">Marilutibacter aestuarii</name>
    <dbReference type="NCBI Taxonomy" id="1706195"/>
    <lineage>
        <taxon>Bacteria</taxon>
        <taxon>Pseudomonadati</taxon>
        <taxon>Pseudomonadota</taxon>
        <taxon>Gammaproteobacteria</taxon>
        <taxon>Lysobacterales</taxon>
        <taxon>Lysobacteraceae</taxon>
        <taxon>Marilutibacter</taxon>
    </lineage>
</organism>
<proteinExistence type="predicted"/>
<dbReference type="EMBL" id="VICE01000053">
    <property type="protein sequence ID" value="TQD47667.1"/>
    <property type="molecule type" value="Genomic_DNA"/>
</dbReference>
<evidence type="ECO:0000259" key="3">
    <source>
        <dbReference type="PROSITE" id="PS51755"/>
    </source>
</evidence>
<dbReference type="PROSITE" id="PS51755">
    <property type="entry name" value="OMPR_PHOB"/>
    <property type="match status" value="1"/>
</dbReference>
<dbReference type="SMART" id="SM00862">
    <property type="entry name" value="Trans_reg_C"/>
    <property type="match status" value="1"/>
</dbReference>
<reference evidence="4 5" key="1">
    <citation type="submission" date="2019-06" db="EMBL/GenBank/DDBJ databases">
        <title>Lysobacter alkalisoli sp. nov. isolated from saline soil.</title>
        <authorList>
            <person name="Sun J.-Q."/>
            <person name="Xu L."/>
        </authorList>
    </citation>
    <scope>NUCLEOTIDE SEQUENCE [LARGE SCALE GENOMIC DNA]</scope>
    <source>
        <strain evidence="4 5">JCM 31130</strain>
    </source>
</reference>
<dbReference type="Gene3D" id="1.10.10.10">
    <property type="entry name" value="Winged helix-like DNA-binding domain superfamily/Winged helix DNA-binding domain"/>
    <property type="match status" value="1"/>
</dbReference>
<dbReference type="InterPro" id="IPR001867">
    <property type="entry name" value="OmpR/PhoB-type_DNA-bd"/>
</dbReference>
<dbReference type="GO" id="GO:0000160">
    <property type="term" value="P:phosphorelay signal transduction system"/>
    <property type="evidence" value="ECO:0007669"/>
    <property type="project" value="InterPro"/>
</dbReference>
<feature type="domain" description="OmpR/PhoB-type" evidence="3">
    <location>
        <begin position="31"/>
        <end position="127"/>
    </location>
</feature>
<accession>A0A508AE56</accession>
<dbReference type="InterPro" id="IPR016032">
    <property type="entry name" value="Sig_transdc_resp-reg_C-effctor"/>
</dbReference>
<gene>
    <name evidence="4" type="ORF">FKV25_05495</name>
</gene>
<dbReference type="GO" id="GO:0003677">
    <property type="term" value="F:DNA binding"/>
    <property type="evidence" value="ECO:0007669"/>
    <property type="project" value="UniProtKB-UniRule"/>
</dbReference>
<keyword evidence="5" id="KW-1185">Reference proteome</keyword>
<feature type="DNA-binding region" description="OmpR/PhoB-type" evidence="2">
    <location>
        <begin position="31"/>
        <end position="127"/>
    </location>
</feature>
<keyword evidence="1 2" id="KW-0238">DNA-binding</keyword>
<dbReference type="GO" id="GO:0006355">
    <property type="term" value="P:regulation of DNA-templated transcription"/>
    <property type="evidence" value="ECO:0007669"/>
    <property type="project" value="InterPro"/>
</dbReference>
<dbReference type="InterPro" id="IPR036388">
    <property type="entry name" value="WH-like_DNA-bd_sf"/>
</dbReference>
<dbReference type="OrthoDB" id="1971692at2"/>
<evidence type="ECO:0000256" key="1">
    <source>
        <dbReference type="ARBA" id="ARBA00023125"/>
    </source>
</evidence>
<evidence type="ECO:0000313" key="4">
    <source>
        <dbReference type="EMBL" id="TQD47667.1"/>
    </source>
</evidence>